<dbReference type="Pfam" id="PF13233">
    <property type="entry name" value="Complex1_LYR_2"/>
    <property type="match status" value="1"/>
</dbReference>
<keyword evidence="1" id="KW-0472">Membrane</keyword>
<dbReference type="PANTHER" id="PTHR35763">
    <property type="entry name" value="COMPLEX 1 LYR-LIKE PROTEIN"/>
    <property type="match status" value="1"/>
</dbReference>
<sequence length="152" mass="18013">MLISYDGFSSSQISKTYRSIFFFFFFFFFTSDFYFIRSDQRRRESKKKMSGEVVLAARVYRDLLKAVVKHIGKEDHKAHFLDFVKQEFRKNVSNSEKMNLARNYAYLLNSIHSHKDLLFSYNIAVDRTEEMKRVLNKSAASVGLRLPEVYES</sequence>
<gene>
    <name evidence="2" type="ORF">CARUB_v10027302mg</name>
</gene>
<reference evidence="3" key="1">
    <citation type="journal article" date="2013" name="Nat. Genet.">
        <title>The Capsella rubella genome and the genomic consequences of rapid mating system evolution.</title>
        <authorList>
            <person name="Slotte T."/>
            <person name="Hazzouri K.M."/>
            <person name="Agren J.A."/>
            <person name="Koenig D."/>
            <person name="Maumus F."/>
            <person name="Guo Y.L."/>
            <person name="Steige K."/>
            <person name="Platts A.E."/>
            <person name="Escobar J.S."/>
            <person name="Newman L.K."/>
            <person name="Wang W."/>
            <person name="Mandakova T."/>
            <person name="Vello E."/>
            <person name="Smith L.M."/>
            <person name="Henz S.R."/>
            <person name="Steffen J."/>
            <person name="Takuno S."/>
            <person name="Brandvain Y."/>
            <person name="Coop G."/>
            <person name="Andolfatto P."/>
            <person name="Hu T.T."/>
            <person name="Blanchette M."/>
            <person name="Clark R.M."/>
            <person name="Quesneville H."/>
            <person name="Nordborg M."/>
            <person name="Gaut B.S."/>
            <person name="Lysak M.A."/>
            <person name="Jenkins J."/>
            <person name="Grimwood J."/>
            <person name="Chapman J."/>
            <person name="Prochnik S."/>
            <person name="Shu S."/>
            <person name="Rokhsar D."/>
            <person name="Schmutz J."/>
            <person name="Weigel D."/>
            <person name="Wright S.I."/>
        </authorList>
    </citation>
    <scope>NUCLEOTIDE SEQUENCE [LARGE SCALE GENOMIC DNA]</scope>
    <source>
        <strain evidence="3">cv. Monte Gargano</strain>
    </source>
</reference>
<evidence type="ECO:0008006" key="4">
    <source>
        <dbReference type="Google" id="ProtNLM"/>
    </source>
</evidence>
<proteinExistence type="predicted"/>
<name>R0EYY6_9BRAS</name>
<keyword evidence="3" id="KW-1185">Reference proteome</keyword>
<organism evidence="2 3">
    <name type="scientific">Capsella rubella</name>
    <dbReference type="NCBI Taxonomy" id="81985"/>
    <lineage>
        <taxon>Eukaryota</taxon>
        <taxon>Viridiplantae</taxon>
        <taxon>Streptophyta</taxon>
        <taxon>Embryophyta</taxon>
        <taxon>Tracheophyta</taxon>
        <taxon>Spermatophyta</taxon>
        <taxon>Magnoliopsida</taxon>
        <taxon>eudicotyledons</taxon>
        <taxon>Gunneridae</taxon>
        <taxon>Pentapetalae</taxon>
        <taxon>rosids</taxon>
        <taxon>malvids</taxon>
        <taxon>Brassicales</taxon>
        <taxon>Brassicaceae</taxon>
        <taxon>Camelineae</taxon>
        <taxon>Capsella</taxon>
    </lineage>
</organism>
<keyword evidence="1" id="KW-0812">Transmembrane</keyword>
<protein>
    <recommendedName>
        <fullName evidence="4">Complex 1 LYR protein</fullName>
    </recommendedName>
</protein>
<feature type="transmembrane region" description="Helical" evidence="1">
    <location>
        <begin position="20"/>
        <end position="36"/>
    </location>
</feature>
<keyword evidence="1" id="KW-1133">Transmembrane helix</keyword>
<dbReference type="AlphaFoldDB" id="R0EYY6"/>
<dbReference type="Proteomes" id="UP000029121">
    <property type="component" value="Unassembled WGS sequence"/>
</dbReference>
<accession>R0EYY6</accession>
<evidence type="ECO:0000256" key="1">
    <source>
        <dbReference type="SAM" id="Phobius"/>
    </source>
</evidence>
<dbReference type="EMBL" id="KB870812">
    <property type="protein sequence ID" value="EOA14156.1"/>
    <property type="molecule type" value="Genomic_DNA"/>
</dbReference>
<dbReference type="PANTHER" id="PTHR35763:SF1">
    <property type="entry name" value="OS11G0133900 PROTEIN"/>
    <property type="match status" value="1"/>
</dbReference>
<evidence type="ECO:0000313" key="2">
    <source>
        <dbReference type="EMBL" id="EOA14156.1"/>
    </source>
</evidence>
<evidence type="ECO:0000313" key="3">
    <source>
        <dbReference type="Proteomes" id="UP000029121"/>
    </source>
</evidence>
<dbReference type="eggNOG" id="ENOG502S3ZB">
    <property type="taxonomic scope" value="Eukaryota"/>
</dbReference>